<dbReference type="Pfam" id="PF00069">
    <property type="entry name" value="Pkinase"/>
    <property type="match status" value="1"/>
</dbReference>
<dbReference type="SUPFAM" id="SSF56112">
    <property type="entry name" value="Protein kinase-like (PK-like)"/>
    <property type="match status" value="1"/>
</dbReference>
<evidence type="ECO:0000256" key="1">
    <source>
        <dbReference type="ARBA" id="ARBA00012513"/>
    </source>
</evidence>
<dbReference type="GO" id="GO:0005524">
    <property type="term" value="F:ATP binding"/>
    <property type="evidence" value="ECO:0007669"/>
    <property type="project" value="UniProtKB-UniRule"/>
</dbReference>
<feature type="binding site" evidence="9">
    <location>
        <position position="41"/>
    </location>
    <ligand>
        <name>ATP</name>
        <dbReference type="ChEBI" id="CHEBI:30616"/>
    </ligand>
</feature>
<keyword evidence="11" id="KW-1133">Transmembrane helix</keyword>
<dbReference type="InterPro" id="IPR000719">
    <property type="entry name" value="Prot_kinase_dom"/>
</dbReference>
<evidence type="ECO:0000256" key="7">
    <source>
        <dbReference type="ARBA" id="ARBA00047899"/>
    </source>
</evidence>
<evidence type="ECO:0000256" key="4">
    <source>
        <dbReference type="ARBA" id="ARBA00022741"/>
    </source>
</evidence>
<dbReference type="Proteomes" id="UP000255036">
    <property type="component" value="Unassembled WGS sequence"/>
</dbReference>
<keyword evidence="15" id="KW-1185">Reference proteome</keyword>
<keyword evidence="11" id="KW-0812">Transmembrane</keyword>
<dbReference type="PROSITE" id="PS00108">
    <property type="entry name" value="PROTEIN_KINASE_ST"/>
    <property type="match status" value="1"/>
</dbReference>
<dbReference type="InterPro" id="IPR011009">
    <property type="entry name" value="Kinase-like_dom_sf"/>
</dbReference>
<dbReference type="Pfam" id="PF03793">
    <property type="entry name" value="PASTA"/>
    <property type="match status" value="3"/>
</dbReference>
<dbReference type="AlphaFoldDB" id="A0A371AXN6"/>
<dbReference type="PANTHER" id="PTHR43289:SF34">
    <property type="entry name" value="SERINE_THREONINE-PROTEIN KINASE YBDM-RELATED"/>
    <property type="match status" value="1"/>
</dbReference>
<comment type="caution">
    <text evidence="14">The sequence shown here is derived from an EMBL/GenBank/DDBJ whole genome shotgun (WGS) entry which is preliminary data.</text>
</comment>
<sequence length="688" mass="75956">MFREGILIGERYEIIERVGSGGMSEVYKAKDHKLNRFVAIKVLKREFSEDINFVQKFKREAQSAAGLMHPNIVNVYDVGQEGNTHYIVMELVDGITLKKYIENKGKLSPKEVVSIGIQAALGIDAAHKNNIIHRDIKPQNIIISKEGKVKITDFGIARAASSETVSSNAMGSVHYISPEQARGGYSDVKSDIYSLGITLYEMVTGRVPFDGDTTVSIAIQHLQDELVEPSKYVPDVPISLEQIILKCTQKSPERRYHSAEELITDLKKSLITPNEQFVQVIPGINRDQTIMFKPDEIKKIKSETDIKQLKPEEKPVEAQDLNEDEEEDEEINPKLEKAITIMGIVAGVIIVIIFLYLIGSFFGIFKFGPKTENKKSKTEQSQELKRKEDSDEVKMINVVGKTYDEGKVALNKIGLGIHQKSMEASDEYPKGTIIDQNVKDGDTVEKNTTIEVVVSSGEATFEVPDVTGLEEQAAINKLSDYGLNYTRDYQYSNDVQEGCIISMDPVGGTAAKKGDSVRLVVSRGREIIQVTVPNVQGMSESDAKSTLENSGLAVGNVTSSYSNNVDEGDVISQTQEPGKTVEKGTSVDLVISMGKEEEEPGKYIGNIDIPISDFGLDEDYENVRIILRLTQKGKTKQIYDKTISASDGMSKISLQVEGITGETTGTVKAYVDGVDTGNEYSIVFVETD</sequence>
<dbReference type="InterPro" id="IPR008271">
    <property type="entry name" value="Ser/Thr_kinase_AS"/>
</dbReference>
<dbReference type="SMART" id="SM00740">
    <property type="entry name" value="PASTA"/>
    <property type="match status" value="3"/>
</dbReference>
<evidence type="ECO:0000256" key="8">
    <source>
        <dbReference type="ARBA" id="ARBA00048679"/>
    </source>
</evidence>
<dbReference type="CDD" id="cd14014">
    <property type="entry name" value="STKc_PknB_like"/>
    <property type="match status" value="1"/>
</dbReference>
<keyword evidence="6 9" id="KW-0067">ATP-binding</keyword>
<dbReference type="InterPro" id="IPR005543">
    <property type="entry name" value="PASTA_dom"/>
</dbReference>
<evidence type="ECO:0000256" key="10">
    <source>
        <dbReference type="SAM" id="MobiDB-lite"/>
    </source>
</evidence>
<comment type="catalytic activity">
    <reaction evidence="7">
        <text>L-threonyl-[protein] + ATP = O-phospho-L-threonyl-[protein] + ADP + H(+)</text>
        <dbReference type="Rhea" id="RHEA:46608"/>
        <dbReference type="Rhea" id="RHEA-COMP:11060"/>
        <dbReference type="Rhea" id="RHEA-COMP:11605"/>
        <dbReference type="ChEBI" id="CHEBI:15378"/>
        <dbReference type="ChEBI" id="CHEBI:30013"/>
        <dbReference type="ChEBI" id="CHEBI:30616"/>
        <dbReference type="ChEBI" id="CHEBI:61977"/>
        <dbReference type="ChEBI" id="CHEBI:456216"/>
        <dbReference type="EC" id="2.7.11.1"/>
    </reaction>
</comment>
<dbReference type="SMART" id="SM00220">
    <property type="entry name" value="S_TKc"/>
    <property type="match status" value="1"/>
</dbReference>
<feature type="compositionally biased region" description="Basic and acidic residues" evidence="10">
    <location>
        <begin position="308"/>
        <end position="317"/>
    </location>
</feature>
<reference evidence="14 15" key="1">
    <citation type="submission" date="2018-07" db="EMBL/GenBank/DDBJ databases">
        <title>Anaerosacharophilus polymeroproducens gen. nov. sp. nov., an anaerobic bacterium isolated from salt field.</title>
        <authorList>
            <person name="Kim W."/>
            <person name="Yang S.-H."/>
            <person name="Oh J."/>
            <person name="Lee J.-H."/>
            <person name="Kwon K.K."/>
        </authorList>
    </citation>
    <scope>NUCLEOTIDE SEQUENCE [LARGE SCALE GENOMIC DNA]</scope>
    <source>
        <strain evidence="14 15">MCWD5</strain>
    </source>
</reference>
<keyword evidence="4 9" id="KW-0547">Nucleotide-binding</keyword>
<feature type="region of interest" description="Disordered" evidence="10">
    <location>
        <begin position="308"/>
        <end position="329"/>
    </location>
</feature>
<evidence type="ECO:0000259" key="12">
    <source>
        <dbReference type="PROSITE" id="PS50011"/>
    </source>
</evidence>
<dbReference type="Gene3D" id="3.30.10.20">
    <property type="match status" value="3"/>
</dbReference>
<dbReference type="PANTHER" id="PTHR43289">
    <property type="entry name" value="MITOGEN-ACTIVATED PROTEIN KINASE KINASE KINASE 20-RELATED"/>
    <property type="match status" value="1"/>
</dbReference>
<dbReference type="PROSITE" id="PS50011">
    <property type="entry name" value="PROTEIN_KINASE_DOM"/>
    <property type="match status" value="1"/>
</dbReference>
<evidence type="ECO:0000256" key="2">
    <source>
        <dbReference type="ARBA" id="ARBA00022527"/>
    </source>
</evidence>
<dbReference type="Gene3D" id="3.30.200.20">
    <property type="entry name" value="Phosphorylase Kinase, domain 1"/>
    <property type="match status" value="1"/>
</dbReference>
<evidence type="ECO:0000256" key="5">
    <source>
        <dbReference type="ARBA" id="ARBA00022777"/>
    </source>
</evidence>
<dbReference type="CDD" id="cd06577">
    <property type="entry name" value="PASTA_pknB"/>
    <property type="match status" value="3"/>
</dbReference>
<name>A0A371AXN6_9FIRM</name>
<keyword evidence="5 14" id="KW-0418">Kinase</keyword>
<feature type="transmembrane region" description="Helical" evidence="11">
    <location>
        <begin position="341"/>
        <end position="365"/>
    </location>
</feature>
<organism evidence="14 15">
    <name type="scientific">Anaerosacchariphilus polymeriproducens</name>
    <dbReference type="NCBI Taxonomy" id="1812858"/>
    <lineage>
        <taxon>Bacteria</taxon>
        <taxon>Bacillati</taxon>
        <taxon>Bacillota</taxon>
        <taxon>Clostridia</taxon>
        <taxon>Lachnospirales</taxon>
        <taxon>Lachnospiraceae</taxon>
        <taxon>Anaerosacchariphilus</taxon>
    </lineage>
</organism>
<dbReference type="OrthoDB" id="9788659at2"/>
<dbReference type="EC" id="2.7.11.1" evidence="1"/>
<evidence type="ECO:0000256" key="11">
    <source>
        <dbReference type="SAM" id="Phobius"/>
    </source>
</evidence>
<keyword evidence="2" id="KW-0723">Serine/threonine-protein kinase</keyword>
<dbReference type="PROSITE" id="PS51178">
    <property type="entry name" value="PASTA"/>
    <property type="match status" value="3"/>
</dbReference>
<dbReference type="GO" id="GO:0004674">
    <property type="term" value="F:protein serine/threonine kinase activity"/>
    <property type="evidence" value="ECO:0007669"/>
    <property type="project" value="UniProtKB-KW"/>
</dbReference>
<keyword evidence="3" id="KW-0808">Transferase</keyword>
<dbReference type="FunFam" id="3.30.200.20:FF:000035">
    <property type="entry name" value="Serine/threonine protein kinase Stk1"/>
    <property type="match status" value="1"/>
</dbReference>
<dbReference type="PROSITE" id="PS00107">
    <property type="entry name" value="PROTEIN_KINASE_ATP"/>
    <property type="match status" value="1"/>
</dbReference>
<gene>
    <name evidence="14" type="primary">pknB</name>
    <name evidence="14" type="ORF">DWV06_04915</name>
</gene>
<dbReference type="RefSeq" id="WP_115481063.1">
    <property type="nucleotide sequence ID" value="NZ_QRCT01000013.1"/>
</dbReference>
<evidence type="ECO:0000256" key="6">
    <source>
        <dbReference type="ARBA" id="ARBA00022840"/>
    </source>
</evidence>
<evidence type="ECO:0000259" key="13">
    <source>
        <dbReference type="PROSITE" id="PS51178"/>
    </source>
</evidence>
<dbReference type="EMBL" id="QRCT01000013">
    <property type="protein sequence ID" value="RDU24319.1"/>
    <property type="molecule type" value="Genomic_DNA"/>
</dbReference>
<dbReference type="Gene3D" id="1.10.510.10">
    <property type="entry name" value="Transferase(Phosphotransferase) domain 1"/>
    <property type="match status" value="1"/>
</dbReference>
<dbReference type="NCBIfam" id="NF033483">
    <property type="entry name" value="PknB_PASTA_kin"/>
    <property type="match status" value="1"/>
</dbReference>
<evidence type="ECO:0000256" key="9">
    <source>
        <dbReference type="PROSITE-ProRule" id="PRU10141"/>
    </source>
</evidence>
<dbReference type="InterPro" id="IPR017441">
    <property type="entry name" value="Protein_kinase_ATP_BS"/>
</dbReference>
<dbReference type="FunFam" id="1.10.510.10:FF:000021">
    <property type="entry name" value="Serine/threonine protein kinase"/>
    <property type="match status" value="1"/>
</dbReference>
<proteinExistence type="predicted"/>
<evidence type="ECO:0000313" key="14">
    <source>
        <dbReference type="EMBL" id="RDU24319.1"/>
    </source>
</evidence>
<feature type="compositionally biased region" description="Acidic residues" evidence="10">
    <location>
        <begin position="320"/>
        <end position="329"/>
    </location>
</feature>
<feature type="domain" description="Protein kinase" evidence="12">
    <location>
        <begin position="12"/>
        <end position="278"/>
    </location>
</feature>
<comment type="catalytic activity">
    <reaction evidence="8">
        <text>L-seryl-[protein] + ATP = O-phospho-L-seryl-[protein] + ADP + H(+)</text>
        <dbReference type="Rhea" id="RHEA:17989"/>
        <dbReference type="Rhea" id="RHEA-COMP:9863"/>
        <dbReference type="Rhea" id="RHEA-COMP:11604"/>
        <dbReference type="ChEBI" id="CHEBI:15378"/>
        <dbReference type="ChEBI" id="CHEBI:29999"/>
        <dbReference type="ChEBI" id="CHEBI:30616"/>
        <dbReference type="ChEBI" id="CHEBI:83421"/>
        <dbReference type="ChEBI" id="CHEBI:456216"/>
        <dbReference type="EC" id="2.7.11.1"/>
    </reaction>
</comment>
<protein>
    <recommendedName>
        <fullName evidence="1">non-specific serine/threonine protein kinase</fullName>
        <ecNumber evidence="1">2.7.11.1</ecNumber>
    </recommendedName>
</protein>
<feature type="domain" description="PASTA" evidence="13">
    <location>
        <begin position="389"/>
        <end position="456"/>
    </location>
</feature>
<keyword evidence="11" id="KW-0472">Membrane</keyword>
<feature type="domain" description="PASTA" evidence="13">
    <location>
        <begin position="457"/>
        <end position="523"/>
    </location>
</feature>
<evidence type="ECO:0000256" key="3">
    <source>
        <dbReference type="ARBA" id="ARBA00022679"/>
    </source>
</evidence>
<evidence type="ECO:0000313" key="15">
    <source>
        <dbReference type="Proteomes" id="UP000255036"/>
    </source>
</evidence>
<accession>A0A371AXN6</accession>
<feature type="domain" description="PASTA" evidence="13">
    <location>
        <begin position="526"/>
        <end position="593"/>
    </location>
</feature>